<feature type="transmembrane region" description="Helical" evidence="1">
    <location>
        <begin position="81"/>
        <end position="97"/>
    </location>
</feature>
<feature type="transmembrane region" description="Helical" evidence="1">
    <location>
        <begin position="109"/>
        <end position="130"/>
    </location>
</feature>
<feature type="transmembrane region" description="Helical" evidence="1">
    <location>
        <begin position="52"/>
        <end position="74"/>
    </location>
</feature>
<dbReference type="EMBL" id="VOSC01000019">
    <property type="protein sequence ID" value="TXE11587.1"/>
    <property type="molecule type" value="Genomic_DNA"/>
</dbReference>
<organism evidence="2 3">
    <name type="scientific">Seonamhaeicola algicola</name>
    <dbReference type="NCBI Taxonomy" id="1719036"/>
    <lineage>
        <taxon>Bacteria</taxon>
        <taxon>Pseudomonadati</taxon>
        <taxon>Bacteroidota</taxon>
        <taxon>Flavobacteriia</taxon>
        <taxon>Flavobacteriales</taxon>
        <taxon>Flavobacteriaceae</taxon>
    </lineage>
</organism>
<evidence type="ECO:0000313" key="3">
    <source>
        <dbReference type="Proteomes" id="UP000321790"/>
    </source>
</evidence>
<name>A0A5C7ATE1_9FLAO</name>
<keyword evidence="1" id="KW-1133">Transmembrane helix</keyword>
<protein>
    <submittedName>
        <fullName evidence="2">Uncharacterized protein</fullName>
    </submittedName>
</protein>
<evidence type="ECO:0000313" key="2">
    <source>
        <dbReference type="EMBL" id="TXE11587.1"/>
    </source>
</evidence>
<dbReference type="AlphaFoldDB" id="A0A5C7ATE1"/>
<evidence type="ECO:0000256" key="1">
    <source>
        <dbReference type="SAM" id="Phobius"/>
    </source>
</evidence>
<comment type="caution">
    <text evidence="2">The sequence shown here is derived from an EMBL/GenBank/DDBJ whole genome shotgun (WGS) entry which is preliminary data.</text>
</comment>
<keyword evidence="3" id="KW-1185">Reference proteome</keyword>
<keyword evidence="1" id="KW-0812">Transmembrane</keyword>
<accession>A0A5C7ATE1</accession>
<gene>
    <name evidence="2" type="ORF">FUA26_05840</name>
</gene>
<keyword evidence="1" id="KW-0472">Membrane</keyword>
<dbReference type="OrthoDB" id="1445642at2"/>
<proteinExistence type="predicted"/>
<feature type="transmembrane region" description="Helical" evidence="1">
    <location>
        <begin position="20"/>
        <end position="40"/>
    </location>
</feature>
<sequence length="145" mass="16821">MILFSVVLKKYLKTGPLKSFLKVPVLISFALVLYIIYSVLSFLVDFITGSDMFFSLICAISIVVFMFAVSVIYINDVYEHCLTILTSGILLFFQMGLSTINEYLYYNKFFTVLIMITHFVALYFFMIFLVETNVINDEDIKEKFI</sequence>
<reference evidence="3" key="1">
    <citation type="submission" date="2019-08" db="EMBL/GenBank/DDBJ databases">
        <title>Seonamhaeicola sediminis sp. nov., isolated from marine sediment.</title>
        <authorList>
            <person name="Cao W.R."/>
        </authorList>
    </citation>
    <scope>NUCLEOTIDE SEQUENCE [LARGE SCALE GENOMIC DNA]</scope>
    <source>
        <strain evidence="3">Gy8</strain>
    </source>
</reference>
<dbReference type="Proteomes" id="UP000321790">
    <property type="component" value="Unassembled WGS sequence"/>
</dbReference>